<feature type="transmembrane region" description="Helical" evidence="1">
    <location>
        <begin position="110"/>
        <end position="129"/>
    </location>
</feature>
<evidence type="ECO:0000313" key="2">
    <source>
        <dbReference type="EMBL" id="OXM85057.1"/>
    </source>
</evidence>
<dbReference type="EMBL" id="NMQW01000024">
    <property type="protein sequence ID" value="OXM85057.1"/>
    <property type="molecule type" value="Genomic_DNA"/>
</dbReference>
<evidence type="ECO:0000256" key="1">
    <source>
        <dbReference type="SAM" id="Phobius"/>
    </source>
</evidence>
<sequence length="130" mass="14626">MHWTGWTLERVLILFVGVAFLAVGAQVTLSHYRQNFHHRAMWYPVVSAPVFAVTAAALASVRAEWLLQLFHLFMWAGTFIGAVGFYFHFHGVGIRVGGWTMRNFLVGPPVILPVLFIAISALGLIAVYWR</sequence>
<organism evidence="2 3">
    <name type="scientific">Paenibacillus rigui</name>
    <dbReference type="NCBI Taxonomy" id="554312"/>
    <lineage>
        <taxon>Bacteria</taxon>
        <taxon>Bacillati</taxon>
        <taxon>Bacillota</taxon>
        <taxon>Bacilli</taxon>
        <taxon>Bacillales</taxon>
        <taxon>Paenibacillaceae</taxon>
        <taxon>Paenibacillus</taxon>
    </lineage>
</organism>
<reference evidence="2 3" key="1">
    <citation type="submission" date="2017-07" db="EMBL/GenBank/DDBJ databases">
        <title>Genome sequencing and assembly of Paenibacillus rigui.</title>
        <authorList>
            <person name="Mayilraj S."/>
        </authorList>
    </citation>
    <scope>NUCLEOTIDE SEQUENCE [LARGE SCALE GENOMIC DNA]</scope>
    <source>
        <strain evidence="2 3">JCM 16352</strain>
    </source>
</reference>
<proteinExistence type="predicted"/>
<feature type="transmembrane region" description="Helical" evidence="1">
    <location>
        <begin position="12"/>
        <end position="29"/>
    </location>
</feature>
<feature type="transmembrane region" description="Helical" evidence="1">
    <location>
        <begin position="41"/>
        <end position="59"/>
    </location>
</feature>
<dbReference type="Proteomes" id="UP000215509">
    <property type="component" value="Unassembled WGS sequence"/>
</dbReference>
<feature type="transmembrane region" description="Helical" evidence="1">
    <location>
        <begin position="65"/>
        <end position="89"/>
    </location>
</feature>
<dbReference type="RefSeq" id="WP_094016210.1">
    <property type="nucleotide sequence ID" value="NZ_NMQW01000024.1"/>
</dbReference>
<protein>
    <recommendedName>
        <fullName evidence="4">DUF3995 domain-containing protein</fullName>
    </recommendedName>
</protein>
<keyword evidence="1" id="KW-1133">Transmembrane helix</keyword>
<evidence type="ECO:0008006" key="4">
    <source>
        <dbReference type="Google" id="ProtNLM"/>
    </source>
</evidence>
<keyword evidence="1" id="KW-0812">Transmembrane</keyword>
<keyword evidence="3" id="KW-1185">Reference proteome</keyword>
<evidence type="ECO:0000313" key="3">
    <source>
        <dbReference type="Proteomes" id="UP000215509"/>
    </source>
</evidence>
<name>A0A229UNI5_9BACL</name>
<dbReference type="AlphaFoldDB" id="A0A229UNI5"/>
<gene>
    <name evidence="2" type="ORF">CF651_17725</name>
</gene>
<dbReference type="OrthoDB" id="109833at2"/>
<keyword evidence="1" id="KW-0472">Membrane</keyword>
<comment type="caution">
    <text evidence="2">The sequence shown here is derived from an EMBL/GenBank/DDBJ whole genome shotgun (WGS) entry which is preliminary data.</text>
</comment>
<accession>A0A229UNI5</accession>